<keyword evidence="2" id="KW-1185">Reference proteome</keyword>
<accession>A0ABW9B532</accession>
<protein>
    <submittedName>
        <fullName evidence="1">Uncharacterized protein</fullName>
    </submittedName>
</protein>
<comment type="caution">
    <text evidence="1">The sequence shown here is derived from an EMBL/GenBank/DDBJ whole genome shotgun (WGS) entry which is preliminary data.</text>
</comment>
<gene>
    <name evidence="1" type="ORF">PQR57_44830</name>
</gene>
<reference evidence="1 2" key="1">
    <citation type="journal article" date="2024" name="Chem. Sci.">
        <title>Discovery of megapolipeptins by genome mining of a Burkholderiales bacteria collection.</title>
        <authorList>
            <person name="Paulo B.S."/>
            <person name="Recchia M.J.J."/>
            <person name="Lee S."/>
            <person name="Fergusson C.H."/>
            <person name="Romanowski S.B."/>
            <person name="Hernandez A."/>
            <person name="Krull N."/>
            <person name="Liu D.Y."/>
            <person name="Cavanagh H."/>
            <person name="Bos A."/>
            <person name="Gray C.A."/>
            <person name="Murphy B.T."/>
            <person name="Linington R.G."/>
            <person name="Eustaquio A.S."/>
        </authorList>
    </citation>
    <scope>NUCLEOTIDE SEQUENCE [LARGE SCALE GENOMIC DNA]</scope>
    <source>
        <strain evidence="1 2">RL17-350-BIC-A</strain>
    </source>
</reference>
<proteinExistence type="predicted"/>
<dbReference type="RefSeq" id="WP_408182885.1">
    <property type="nucleotide sequence ID" value="NZ_JAQQEZ010000078.1"/>
</dbReference>
<dbReference type="Proteomes" id="UP001629230">
    <property type="component" value="Unassembled WGS sequence"/>
</dbReference>
<organism evidence="1 2">
    <name type="scientific">Paraburkholderia dipogonis</name>
    <dbReference type="NCBI Taxonomy" id="1211383"/>
    <lineage>
        <taxon>Bacteria</taxon>
        <taxon>Pseudomonadati</taxon>
        <taxon>Pseudomonadota</taxon>
        <taxon>Betaproteobacteria</taxon>
        <taxon>Burkholderiales</taxon>
        <taxon>Burkholderiaceae</taxon>
        <taxon>Paraburkholderia</taxon>
    </lineage>
</organism>
<evidence type="ECO:0000313" key="2">
    <source>
        <dbReference type="Proteomes" id="UP001629230"/>
    </source>
</evidence>
<evidence type="ECO:0000313" key="1">
    <source>
        <dbReference type="EMBL" id="MFM0008032.1"/>
    </source>
</evidence>
<name>A0ABW9B532_9BURK</name>
<dbReference type="EMBL" id="JAQQEZ010000078">
    <property type="protein sequence ID" value="MFM0008032.1"/>
    <property type="molecule type" value="Genomic_DNA"/>
</dbReference>
<sequence>MRVAEITALSFNGVEPRYTVTWYIHEEGYFLPEHVIASYTESLEFACPEEAVAYGQRRAHTFVDCAFVVSNQ</sequence>